<reference evidence="1" key="1">
    <citation type="journal article" date="2020" name="Nat. Commun.">
        <title>Large-scale genome sequencing of mycorrhizal fungi provides insights into the early evolution of symbiotic traits.</title>
        <authorList>
            <person name="Miyauchi S."/>
            <person name="Kiss E."/>
            <person name="Kuo A."/>
            <person name="Drula E."/>
            <person name="Kohler A."/>
            <person name="Sanchez-Garcia M."/>
            <person name="Morin E."/>
            <person name="Andreopoulos B."/>
            <person name="Barry K.W."/>
            <person name="Bonito G."/>
            <person name="Buee M."/>
            <person name="Carver A."/>
            <person name="Chen C."/>
            <person name="Cichocki N."/>
            <person name="Clum A."/>
            <person name="Culley D."/>
            <person name="Crous P.W."/>
            <person name="Fauchery L."/>
            <person name="Girlanda M."/>
            <person name="Hayes R.D."/>
            <person name="Keri Z."/>
            <person name="LaButti K."/>
            <person name="Lipzen A."/>
            <person name="Lombard V."/>
            <person name="Magnuson J."/>
            <person name="Maillard F."/>
            <person name="Murat C."/>
            <person name="Nolan M."/>
            <person name="Ohm R.A."/>
            <person name="Pangilinan J."/>
            <person name="Pereira M.F."/>
            <person name="Perotto S."/>
            <person name="Peter M."/>
            <person name="Pfister S."/>
            <person name="Riley R."/>
            <person name="Sitrit Y."/>
            <person name="Stielow J.B."/>
            <person name="Szollosi G."/>
            <person name="Zifcakova L."/>
            <person name="Stursova M."/>
            <person name="Spatafora J.W."/>
            <person name="Tedersoo L."/>
            <person name="Vaario L.M."/>
            <person name="Yamada A."/>
            <person name="Yan M."/>
            <person name="Wang P."/>
            <person name="Xu J."/>
            <person name="Bruns T."/>
            <person name="Baldrian P."/>
            <person name="Vilgalys R."/>
            <person name="Dunand C."/>
            <person name="Henrissat B."/>
            <person name="Grigoriev I.V."/>
            <person name="Hibbett D."/>
            <person name="Nagy L.G."/>
            <person name="Martin F.M."/>
        </authorList>
    </citation>
    <scope>NUCLEOTIDE SEQUENCE</scope>
    <source>
        <strain evidence="1">UP504</strain>
    </source>
</reference>
<comment type="caution">
    <text evidence="1">The sequence shown here is derived from an EMBL/GenBank/DDBJ whole genome shotgun (WGS) entry which is preliminary data.</text>
</comment>
<dbReference type="Proteomes" id="UP000886523">
    <property type="component" value="Unassembled WGS sequence"/>
</dbReference>
<dbReference type="EMBL" id="MU129110">
    <property type="protein sequence ID" value="KAF9506459.1"/>
    <property type="molecule type" value="Genomic_DNA"/>
</dbReference>
<name>A0A9P6AJF7_9AGAM</name>
<accession>A0A9P6AJF7</accession>
<protein>
    <submittedName>
        <fullName evidence="1">Uncharacterized protein</fullName>
    </submittedName>
</protein>
<dbReference type="AlphaFoldDB" id="A0A9P6AJF7"/>
<feature type="non-terminal residue" evidence="1">
    <location>
        <position position="189"/>
    </location>
</feature>
<evidence type="ECO:0000313" key="2">
    <source>
        <dbReference type="Proteomes" id="UP000886523"/>
    </source>
</evidence>
<proteinExistence type="predicted"/>
<evidence type="ECO:0000313" key="1">
    <source>
        <dbReference type="EMBL" id="KAF9506459.1"/>
    </source>
</evidence>
<gene>
    <name evidence="1" type="ORF">BS47DRAFT_1352731</name>
</gene>
<keyword evidence="2" id="KW-1185">Reference proteome</keyword>
<sequence>MEAAVRPLGIVSNSSCALLPFLDWAVQSRQVMDHHFGLIQTLRLCGRGYRVSRARRRVYDSNPSAEPRVRKYIFLHVGLLNARGIENWLEIEITATSTQGIVTFSPTNEALVRGAVAFSDLPVLVGDPGQSMSDLARQIEDGLHAIPVFRSYDVYTMFLPYSRQGVDPPGNQLYGRLDKWKAFIHHLLT</sequence>
<organism evidence="1 2">
    <name type="scientific">Hydnum rufescens UP504</name>
    <dbReference type="NCBI Taxonomy" id="1448309"/>
    <lineage>
        <taxon>Eukaryota</taxon>
        <taxon>Fungi</taxon>
        <taxon>Dikarya</taxon>
        <taxon>Basidiomycota</taxon>
        <taxon>Agaricomycotina</taxon>
        <taxon>Agaricomycetes</taxon>
        <taxon>Cantharellales</taxon>
        <taxon>Hydnaceae</taxon>
        <taxon>Hydnum</taxon>
    </lineage>
</organism>